<name>A0A6I2UD27_9FIRM</name>
<evidence type="ECO:0000256" key="8">
    <source>
        <dbReference type="ARBA" id="ARBA00023141"/>
    </source>
</evidence>
<organism evidence="11 12">
    <name type="scientific">Anaerovibrio slackiae</name>
    <dbReference type="NCBI Taxonomy" id="2652309"/>
    <lineage>
        <taxon>Bacteria</taxon>
        <taxon>Bacillati</taxon>
        <taxon>Bacillota</taxon>
        <taxon>Negativicutes</taxon>
        <taxon>Selenomonadales</taxon>
        <taxon>Selenomonadaceae</taxon>
        <taxon>Anaerovibrio</taxon>
    </lineage>
</organism>
<comment type="catalytic activity">
    <reaction evidence="1">
        <text>1-(2-carboxyphenylamino)-1-deoxy-D-ribulose 5-phosphate + H(+) = (1S,2R)-1-C-(indol-3-yl)glycerol 3-phosphate + CO2 + H2O</text>
        <dbReference type="Rhea" id="RHEA:23476"/>
        <dbReference type="ChEBI" id="CHEBI:15377"/>
        <dbReference type="ChEBI" id="CHEBI:15378"/>
        <dbReference type="ChEBI" id="CHEBI:16526"/>
        <dbReference type="ChEBI" id="CHEBI:58613"/>
        <dbReference type="ChEBI" id="CHEBI:58866"/>
        <dbReference type="EC" id="4.1.1.48"/>
    </reaction>
</comment>
<evidence type="ECO:0000256" key="2">
    <source>
        <dbReference type="ARBA" id="ARBA00004696"/>
    </source>
</evidence>
<dbReference type="Proteomes" id="UP000433181">
    <property type="component" value="Unassembled WGS sequence"/>
</dbReference>
<dbReference type="RefSeq" id="WP_154405394.1">
    <property type="nucleotide sequence ID" value="NZ_VUNR01000002.1"/>
</dbReference>
<dbReference type="PANTHER" id="PTHR22854:SF2">
    <property type="entry name" value="INDOLE-3-GLYCEROL-PHOSPHATE SYNTHASE"/>
    <property type="match status" value="1"/>
</dbReference>
<dbReference type="GO" id="GO:0004640">
    <property type="term" value="F:phosphoribosylanthranilate isomerase activity"/>
    <property type="evidence" value="ECO:0007669"/>
    <property type="project" value="TreeGrafter"/>
</dbReference>
<evidence type="ECO:0000256" key="5">
    <source>
        <dbReference type="ARBA" id="ARBA00022605"/>
    </source>
</evidence>
<dbReference type="SUPFAM" id="SSF51366">
    <property type="entry name" value="Ribulose-phoshate binding barrel"/>
    <property type="match status" value="1"/>
</dbReference>
<keyword evidence="5" id="KW-0028">Amino-acid biosynthesis</keyword>
<dbReference type="EC" id="4.1.1.48" evidence="4"/>
<dbReference type="InterPro" id="IPR013798">
    <property type="entry name" value="Indole-3-glycerol_P_synth_dom"/>
</dbReference>
<dbReference type="Gene3D" id="3.20.20.70">
    <property type="entry name" value="Aldolase class I"/>
    <property type="match status" value="1"/>
</dbReference>
<dbReference type="InterPro" id="IPR013785">
    <property type="entry name" value="Aldolase_TIM"/>
</dbReference>
<dbReference type="FunFam" id="3.20.20.70:FF:000024">
    <property type="entry name" value="Indole-3-glycerol phosphate synthase"/>
    <property type="match status" value="1"/>
</dbReference>
<keyword evidence="8" id="KW-0057">Aromatic amino acid biosynthesis</keyword>
<dbReference type="PANTHER" id="PTHR22854">
    <property type="entry name" value="TRYPTOPHAN BIOSYNTHESIS PROTEIN"/>
    <property type="match status" value="1"/>
</dbReference>
<dbReference type="CDD" id="cd00331">
    <property type="entry name" value="IGPS"/>
    <property type="match status" value="1"/>
</dbReference>
<dbReference type="InterPro" id="IPR011060">
    <property type="entry name" value="RibuloseP-bd_barrel"/>
</dbReference>
<dbReference type="AlphaFoldDB" id="A0A6I2UD27"/>
<dbReference type="EMBL" id="VUNR01000002">
    <property type="protein sequence ID" value="MSU07649.1"/>
    <property type="molecule type" value="Genomic_DNA"/>
</dbReference>
<accession>A0A6I2UD27</accession>
<gene>
    <name evidence="11" type="primary">trpC</name>
    <name evidence="11" type="ORF">FYJ84_01380</name>
</gene>
<keyword evidence="9 11" id="KW-0456">Lyase</keyword>
<dbReference type="GO" id="GO:0000162">
    <property type="term" value="P:L-tryptophan biosynthetic process"/>
    <property type="evidence" value="ECO:0007669"/>
    <property type="project" value="UniProtKB-UniPathway"/>
</dbReference>
<dbReference type="UniPathway" id="UPA00035">
    <property type="reaction ID" value="UER00043"/>
</dbReference>
<proteinExistence type="inferred from homology"/>
<feature type="domain" description="Indole-3-glycerol phosphate synthase" evidence="10">
    <location>
        <begin position="5"/>
        <end position="252"/>
    </location>
</feature>
<keyword evidence="12" id="KW-1185">Reference proteome</keyword>
<evidence type="ECO:0000256" key="7">
    <source>
        <dbReference type="ARBA" id="ARBA00022822"/>
    </source>
</evidence>
<evidence type="ECO:0000259" key="10">
    <source>
        <dbReference type="Pfam" id="PF00218"/>
    </source>
</evidence>
<comment type="pathway">
    <text evidence="2">Amino-acid biosynthesis; L-tryptophan biosynthesis; L-tryptophan from chorismate: step 4/5.</text>
</comment>
<dbReference type="GeneID" id="96777558"/>
<evidence type="ECO:0000256" key="1">
    <source>
        <dbReference type="ARBA" id="ARBA00001633"/>
    </source>
</evidence>
<evidence type="ECO:0000256" key="4">
    <source>
        <dbReference type="ARBA" id="ARBA00012362"/>
    </source>
</evidence>
<dbReference type="InterPro" id="IPR045186">
    <property type="entry name" value="Indole-3-glycerol_P_synth"/>
</dbReference>
<evidence type="ECO:0000313" key="11">
    <source>
        <dbReference type="EMBL" id="MSU07649.1"/>
    </source>
</evidence>
<protein>
    <recommendedName>
        <fullName evidence="4">indole-3-glycerol-phosphate synthase</fullName>
        <ecNumber evidence="4">4.1.1.48</ecNumber>
    </recommendedName>
</protein>
<evidence type="ECO:0000313" key="12">
    <source>
        <dbReference type="Proteomes" id="UP000433181"/>
    </source>
</evidence>
<comment type="caution">
    <text evidence="11">The sequence shown here is derived from an EMBL/GenBank/DDBJ whole genome shotgun (WGS) entry which is preliminary data.</text>
</comment>
<dbReference type="NCBIfam" id="NF001377">
    <property type="entry name" value="PRK00278.2-4"/>
    <property type="match status" value="1"/>
</dbReference>
<dbReference type="GO" id="GO:0004425">
    <property type="term" value="F:indole-3-glycerol-phosphate synthase activity"/>
    <property type="evidence" value="ECO:0007669"/>
    <property type="project" value="UniProtKB-EC"/>
</dbReference>
<evidence type="ECO:0000256" key="6">
    <source>
        <dbReference type="ARBA" id="ARBA00022793"/>
    </source>
</evidence>
<comment type="similarity">
    <text evidence="3">Belongs to the TrpC family.</text>
</comment>
<evidence type="ECO:0000256" key="9">
    <source>
        <dbReference type="ARBA" id="ARBA00023239"/>
    </source>
</evidence>
<sequence length="258" mass="29040">MRDILAEIVEKKKDTVAAAKKALPLHEVKRRAEENTGNFAMSHRFRQSRWNLIAECKLQSPSKGNFGHHHSVAELAKIYEQAGAAMLSVHTDEHFLGRNEDVTMVKELVDIPVLRKEFIIDEYQIYEARMLGADAVLLIARILTAQQLKDYLYLAWSLGMDALVEVHDEDDMAKALATPAQFIGINNRNLKYFRTTIQNTLDLLPLADRKRNLISESGIHTVEEARQLHEAGLDGILVGEGLSTAADVYGQTESFARM</sequence>
<keyword evidence="6" id="KW-0210">Decarboxylase</keyword>
<keyword evidence="7" id="KW-0822">Tryptophan biosynthesis</keyword>
<dbReference type="Pfam" id="PF00218">
    <property type="entry name" value="IGPS"/>
    <property type="match status" value="1"/>
</dbReference>
<reference evidence="11 12" key="1">
    <citation type="submission" date="2019-08" db="EMBL/GenBank/DDBJ databases">
        <title>In-depth cultivation of the pig gut microbiome towards novel bacterial diversity and tailored functional studies.</title>
        <authorList>
            <person name="Wylensek D."/>
            <person name="Hitch T.C.A."/>
            <person name="Clavel T."/>
        </authorList>
    </citation>
    <scope>NUCLEOTIDE SEQUENCE [LARGE SCALE GENOMIC DNA]</scope>
    <source>
        <strain evidence="11 12">WCA-693-APC-5D-A</strain>
    </source>
</reference>
<evidence type="ECO:0000256" key="3">
    <source>
        <dbReference type="ARBA" id="ARBA00008737"/>
    </source>
</evidence>